<dbReference type="InterPro" id="IPR005479">
    <property type="entry name" value="CPAse_ATP-bd"/>
</dbReference>
<evidence type="ECO:0000256" key="1">
    <source>
        <dbReference type="ARBA" id="ARBA00001953"/>
    </source>
</evidence>
<dbReference type="PROSITE" id="PS50975">
    <property type="entry name" value="ATP_GRASP"/>
    <property type="match status" value="1"/>
</dbReference>
<evidence type="ECO:0000259" key="7">
    <source>
        <dbReference type="PROSITE" id="PS50968"/>
    </source>
</evidence>
<evidence type="ECO:0000259" key="8">
    <source>
        <dbReference type="PROSITE" id="PS50975"/>
    </source>
</evidence>
<keyword evidence="3 6" id="KW-0547">Nucleotide-binding</keyword>
<dbReference type="eggNOG" id="COG4770">
    <property type="taxonomic scope" value="Bacteria"/>
</dbReference>
<dbReference type="PROSITE" id="PS50968">
    <property type="entry name" value="BIOTINYL_LIPOYL"/>
    <property type="match status" value="1"/>
</dbReference>
<dbReference type="InterPro" id="IPR005481">
    <property type="entry name" value="BC-like_N"/>
</dbReference>
<evidence type="ECO:0000256" key="4">
    <source>
        <dbReference type="ARBA" id="ARBA00022840"/>
    </source>
</evidence>
<feature type="domain" description="Lipoyl-binding" evidence="7">
    <location>
        <begin position="588"/>
        <end position="666"/>
    </location>
</feature>
<dbReference type="Gene3D" id="3.30.470.20">
    <property type="entry name" value="ATP-grasp fold, B domain"/>
    <property type="match status" value="1"/>
</dbReference>
<dbReference type="InterPro" id="IPR011054">
    <property type="entry name" value="Rudment_hybrid_motif"/>
</dbReference>
<dbReference type="InterPro" id="IPR011053">
    <property type="entry name" value="Single_hybrid_motif"/>
</dbReference>
<dbReference type="Proteomes" id="UP000005801">
    <property type="component" value="Unassembled WGS sequence"/>
</dbReference>
<dbReference type="RefSeq" id="WP_006970258.1">
    <property type="nucleotide sequence ID" value="NZ_ABCS01000009.1"/>
</dbReference>
<evidence type="ECO:0000313" key="11">
    <source>
        <dbReference type="Proteomes" id="UP000005801"/>
    </source>
</evidence>
<sequence length="679" mass="71753">MPAFEKLLIANRGEIAARVIRTARALGYATVAVYSDADADGLAVREADEAIRIGPANAAESYLSVEAILAAAARTGADAIHPGYGFLSENAGFAQACADAEVVFVGPPPAAIEAMGDKARAKARMIEAGVPTVPGYQGDQSVEVLTKEAARIGYPVLLKASAGGGGRGMRRVDGPEQLADAVAGATTEAQNAFGSGELILEKLVEGARHVEIQVFADTHGNAIHLGERDCSAQRRHQKIIEESPCPAVDADLRARMGEAAVAAAKAIGYVGAGTVEFLLGADGAFYFLEMNTRLQVEHPVTEEVTGQDLVAWQLDVAAGQTLPLTQEQVALDGHAIEARLYAEDPRAGFLPQTGPVHAWLPAQLEGVRVDHGFVEGVDQGMAVGSDYDPMVAKVIARGRSREQARRRLIRALEHTVLLGPVTNKAFLADLLAHPRFVAGEVSTQFVESSEGVEAELGARPGASAADFAVAAALWAEGRRDLSLTRAGLEPGWRSAHSRASVLELREANTEDPARVELTPEADGWSVRVDNGEPSRVRVLRRDPSRARARVDLDGLQRDVITLDQGEALILERDGAALRFSEHRPHDNAGDAGSDGRDGIIRAPTMGRVLALAVAAGERVEAGARLLTMEAMKIESTLTTPVAGTITELRAAVGDQVDNGQVLVVLEPEPETAPETAPES</sequence>
<dbReference type="Pfam" id="PF00364">
    <property type="entry name" value="Biotin_lipoyl"/>
    <property type="match status" value="1"/>
</dbReference>
<dbReference type="STRING" id="391625.PPSIR1_37219"/>
<dbReference type="Gene3D" id="2.40.50.100">
    <property type="match status" value="1"/>
</dbReference>
<dbReference type="InterPro" id="IPR050856">
    <property type="entry name" value="Biotin_carboxylase_complex"/>
</dbReference>
<dbReference type="SUPFAM" id="SSF51230">
    <property type="entry name" value="Single hybrid motif"/>
    <property type="match status" value="1"/>
</dbReference>
<organism evidence="10 11">
    <name type="scientific">Plesiocystis pacifica SIR-1</name>
    <dbReference type="NCBI Taxonomy" id="391625"/>
    <lineage>
        <taxon>Bacteria</taxon>
        <taxon>Pseudomonadati</taxon>
        <taxon>Myxococcota</taxon>
        <taxon>Polyangia</taxon>
        <taxon>Nannocystales</taxon>
        <taxon>Nannocystaceae</taxon>
        <taxon>Plesiocystis</taxon>
    </lineage>
</organism>
<dbReference type="GO" id="GO:0046872">
    <property type="term" value="F:metal ion binding"/>
    <property type="evidence" value="ECO:0007669"/>
    <property type="project" value="InterPro"/>
</dbReference>
<name>A6G0K9_9BACT</name>
<dbReference type="InterPro" id="IPR011764">
    <property type="entry name" value="Biotin_carboxylation_dom"/>
</dbReference>
<evidence type="ECO:0000313" key="10">
    <source>
        <dbReference type="EMBL" id="EDM80655.1"/>
    </source>
</evidence>
<keyword evidence="4 6" id="KW-0067">ATP-binding</keyword>
<dbReference type="InterPro" id="IPR048429">
    <property type="entry name" value="MCC_alpha_BT"/>
</dbReference>
<dbReference type="GO" id="GO:0005524">
    <property type="term" value="F:ATP binding"/>
    <property type="evidence" value="ECO:0007669"/>
    <property type="project" value="UniProtKB-UniRule"/>
</dbReference>
<dbReference type="PANTHER" id="PTHR18866:SF33">
    <property type="entry name" value="METHYLCROTONOYL-COA CARBOXYLASE SUBUNIT ALPHA, MITOCHONDRIAL-RELATED"/>
    <property type="match status" value="1"/>
</dbReference>
<evidence type="ECO:0000256" key="2">
    <source>
        <dbReference type="ARBA" id="ARBA00022598"/>
    </source>
</evidence>
<dbReference type="SUPFAM" id="SSF56059">
    <property type="entry name" value="Glutathione synthetase ATP-binding domain-like"/>
    <property type="match status" value="1"/>
</dbReference>
<protein>
    <submittedName>
        <fullName evidence="10">Putative biotin carboxylase/biotin carboxyl carrier protein</fullName>
    </submittedName>
</protein>
<dbReference type="Pfam" id="PF00289">
    <property type="entry name" value="Biotin_carb_N"/>
    <property type="match status" value="1"/>
</dbReference>
<dbReference type="Pfam" id="PF02786">
    <property type="entry name" value="CPSase_L_D2"/>
    <property type="match status" value="1"/>
</dbReference>
<dbReference type="InterPro" id="IPR016185">
    <property type="entry name" value="PreATP-grasp_dom_sf"/>
</dbReference>
<dbReference type="PROSITE" id="PS00866">
    <property type="entry name" value="CPSASE_1"/>
    <property type="match status" value="1"/>
</dbReference>
<comment type="cofactor">
    <cofactor evidence="1">
        <name>biotin</name>
        <dbReference type="ChEBI" id="CHEBI:57586"/>
    </cofactor>
</comment>
<evidence type="ECO:0000256" key="6">
    <source>
        <dbReference type="PROSITE-ProRule" id="PRU00409"/>
    </source>
</evidence>
<keyword evidence="2" id="KW-0436">Ligase</keyword>
<feature type="domain" description="ATP-grasp" evidence="8">
    <location>
        <begin position="122"/>
        <end position="318"/>
    </location>
</feature>
<dbReference type="PROSITE" id="PS00867">
    <property type="entry name" value="CPSASE_2"/>
    <property type="match status" value="1"/>
</dbReference>
<proteinExistence type="predicted"/>
<dbReference type="AlphaFoldDB" id="A6G0K9"/>
<dbReference type="OrthoDB" id="9769961at2"/>
<dbReference type="GO" id="GO:0016874">
    <property type="term" value="F:ligase activity"/>
    <property type="evidence" value="ECO:0007669"/>
    <property type="project" value="UniProtKB-KW"/>
</dbReference>
<dbReference type="SUPFAM" id="SSF52440">
    <property type="entry name" value="PreATP-grasp domain"/>
    <property type="match status" value="1"/>
</dbReference>
<dbReference type="InterPro" id="IPR000089">
    <property type="entry name" value="Biotin_lipoyl"/>
</dbReference>
<dbReference type="SUPFAM" id="SSF51246">
    <property type="entry name" value="Rudiment single hybrid motif"/>
    <property type="match status" value="1"/>
</dbReference>
<keyword evidence="5" id="KW-0092">Biotin</keyword>
<dbReference type="Pfam" id="PF02785">
    <property type="entry name" value="Biotin_carb_C"/>
    <property type="match status" value="1"/>
</dbReference>
<dbReference type="FunFam" id="3.30.470.20:FF:000028">
    <property type="entry name" value="Methylcrotonoyl-CoA carboxylase subunit alpha, mitochondrial"/>
    <property type="match status" value="1"/>
</dbReference>
<comment type="caution">
    <text evidence="10">The sequence shown here is derived from an EMBL/GenBank/DDBJ whole genome shotgun (WGS) entry which is preliminary data.</text>
</comment>
<evidence type="ECO:0000259" key="9">
    <source>
        <dbReference type="PROSITE" id="PS50979"/>
    </source>
</evidence>
<reference evidence="10 11" key="1">
    <citation type="submission" date="2007-06" db="EMBL/GenBank/DDBJ databases">
        <authorList>
            <person name="Shimkets L."/>
            <person name="Ferriera S."/>
            <person name="Johnson J."/>
            <person name="Kravitz S."/>
            <person name="Beeson K."/>
            <person name="Sutton G."/>
            <person name="Rogers Y.-H."/>
            <person name="Friedman R."/>
            <person name="Frazier M."/>
            <person name="Venter J.C."/>
        </authorList>
    </citation>
    <scope>NUCLEOTIDE SEQUENCE [LARGE SCALE GENOMIC DNA]</scope>
    <source>
        <strain evidence="10 11">SIR-1</strain>
    </source>
</reference>
<dbReference type="FunFam" id="3.40.50.20:FF:000010">
    <property type="entry name" value="Propionyl-CoA carboxylase subunit alpha"/>
    <property type="match status" value="1"/>
</dbReference>
<gene>
    <name evidence="10" type="ORF">PPSIR1_37219</name>
</gene>
<feature type="domain" description="Biotin carboxylation" evidence="9">
    <location>
        <begin position="3"/>
        <end position="451"/>
    </location>
</feature>
<dbReference type="PROSITE" id="PS50979">
    <property type="entry name" value="BC"/>
    <property type="match status" value="1"/>
</dbReference>
<dbReference type="PANTHER" id="PTHR18866">
    <property type="entry name" value="CARBOXYLASE:PYRUVATE/ACETYL-COA/PROPIONYL-COA CARBOXYLASE"/>
    <property type="match status" value="1"/>
</dbReference>
<keyword evidence="11" id="KW-1185">Reference proteome</keyword>
<dbReference type="InterPro" id="IPR005482">
    <property type="entry name" value="Biotin_COase_C"/>
</dbReference>
<dbReference type="Pfam" id="PF21139">
    <property type="entry name" value="BT_MCC_alpha"/>
    <property type="match status" value="1"/>
</dbReference>
<accession>A6G0K9</accession>
<dbReference type="InterPro" id="IPR011761">
    <property type="entry name" value="ATP-grasp"/>
</dbReference>
<evidence type="ECO:0000256" key="3">
    <source>
        <dbReference type="ARBA" id="ARBA00022741"/>
    </source>
</evidence>
<dbReference type="CDD" id="cd06850">
    <property type="entry name" value="biotinyl_domain"/>
    <property type="match status" value="1"/>
</dbReference>
<dbReference type="SMART" id="SM00878">
    <property type="entry name" value="Biotin_carb_C"/>
    <property type="match status" value="1"/>
</dbReference>
<evidence type="ECO:0000256" key="5">
    <source>
        <dbReference type="ARBA" id="ARBA00023267"/>
    </source>
</evidence>
<dbReference type="EMBL" id="ABCS01000009">
    <property type="protein sequence ID" value="EDM80655.1"/>
    <property type="molecule type" value="Genomic_DNA"/>
</dbReference>